<evidence type="ECO:0000256" key="2">
    <source>
        <dbReference type="ARBA" id="ARBA00023125"/>
    </source>
</evidence>
<evidence type="ECO:0008006" key="8">
    <source>
        <dbReference type="Google" id="ProtNLM"/>
    </source>
</evidence>
<feature type="domain" description="HTH lacI-type" evidence="4">
    <location>
        <begin position="8"/>
        <end position="59"/>
    </location>
</feature>
<protein>
    <recommendedName>
        <fullName evidence="8">LacI family transcriptional regulator</fullName>
    </recommendedName>
</protein>
<dbReference type="CDD" id="cd01392">
    <property type="entry name" value="HTH_LacI"/>
    <property type="match status" value="1"/>
</dbReference>
<evidence type="ECO:0000259" key="5">
    <source>
        <dbReference type="PROSITE" id="PS50943"/>
    </source>
</evidence>
<accession>A0A919RKN9</accession>
<dbReference type="Pfam" id="PF00356">
    <property type="entry name" value="LacI"/>
    <property type="match status" value="1"/>
</dbReference>
<dbReference type="CDD" id="cd06267">
    <property type="entry name" value="PBP1_LacI_sugar_binding-like"/>
    <property type="match status" value="1"/>
</dbReference>
<dbReference type="Gene3D" id="1.10.260.40">
    <property type="entry name" value="lambda repressor-like DNA-binding domains"/>
    <property type="match status" value="1"/>
</dbReference>
<evidence type="ECO:0000256" key="1">
    <source>
        <dbReference type="ARBA" id="ARBA00023015"/>
    </source>
</evidence>
<dbReference type="Pfam" id="PF13377">
    <property type="entry name" value="Peripla_BP_3"/>
    <property type="match status" value="1"/>
</dbReference>
<dbReference type="InterPro" id="IPR001387">
    <property type="entry name" value="Cro/C1-type_HTH"/>
</dbReference>
<dbReference type="PROSITE" id="PS50932">
    <property type="entry name" value="HTH_LACI_2"/>
    <property type="match status" value="1"/>
</dbReference>
<dbReference type="InterPro" id="IPR028082">
    <property type="entry name" value="Peripla_BP_I"/>
</dbReference>
<dbReference type="AlphaFoldDB" id="A0A919RKN9"/>
<dbReference type="InterPro" id="IPR000843">
    <property type="entry name" value="HTH_LacI"/>
</dbReference>
<sequence length="328" mass="35223">MAGSKAPPTIQEVAELAGVSKSTISRYFSGFPVRNPEQIRAAVERLGYRPNSAARDLKNGRTRTVGVAVRDLADLYFARILRAIGLASSEVGFHLLVADTSLTSERLAYETLRQRADGLILCAPQLDDSELESLVDDLRPVVIVDRLAPGVRAPQVGVDFYAAMLGLIAHTMDLGHRRIAYFAGPPRSWGDRERRRAFETAKTFGAIPTILEAADSDQLDAAINTALSDGTTAILSFDDFIASSTISRLRKLDVSVPDEISVTGFDDVGYASLSNPEITTVRTPLGDLGERAWSELRALIEGAEATATSVLLPAEVVVRASVAAIAKA</sequence>
<comment type="caution">
    <text evidence="6">The sequence shown here is derived from an EMBL/GenBank/DDBJ whole genome shotgun (WGS) entry which is preliminary data.</text>
</comment>
<feature type="domain" description="HTH cro/C1-type" evidence="5">
    <location>
        <begin position="9"/>
        <end position="30"/>
    </location>
</feature>
<evidence type="ECO:0000313" key="6">
    <source>
        <dbReference type="EMBL" id="GII95548.1"/>
    </source>
</evidence>
<dbReference type="EMBL" id="BOOW01000036">
    <property type="protein sequence ID" value="GII95548.1"/>
    <property type="molecule type" value="Genomic_DNA"/>
</dbReference>
<keyword evidence="7" id="KW-1185">Reference proteome</keyword>
<keyword evidence="2" id="KW-0238">DNA-binding</keyword>
<dbReference type="GO" id="GO:0003700">
    <property type="term" value="F:DNA-binding transcription factor activity"/>
    <property type="evidence" value="ECO:0007669"/>
    <property type="project" value="TreeGrafter"/>
</dbReference>
<organism evidence="6 7">
    <name type="scientific">Sinosporangium siamense</name>
    <dbReference type="NCBI Taxonomy" id="1367973"/>
    <lineage>
        <taxon>Bacteria</taxon>
        <taxon>Bacillati</taxon>
        <taxon>Actinomycetota</taxon>
        <taxon>Actinomycetes</taxon>
        <taxon>Streptosporangiales</taxon>
        <taxon>Streptosporangiaceae</taxon>
        <taxon>Sinosporangium</taxon>
    </lineage>
</organism>
<gene>
    <name evidence="6" type="ORF">Ssi02_57790</name>
</gene>
<dbReference type="SUPFAM" id="SSF53822">
    <property type="entry name" value="Periplasmic binding protein-like I"/>
    <property type="match status" value="1"/>
</dbReference>
<keyword evidence="1" id="KW-0805">Transcription regulation</keyword>
<dbReference type="InterPro" id="IPR010982">
    <property type="entry name" value="Lambda_DNA-bd_dom_sf"/>
</dbReference>
<dbReference type="SMART" id="SM00354">
    <property type="entry name" value="HTH_LACI"/>
    <property type="match status" value="1"/>
</dbReference>
<dbReference type="Gene3D" id="3.40.50.2300">
    <property type="match status" value="2"/>
</dbReference>
<dbReference type="InterPro" id="IPR046335">
    <property type="entry name" value="LacI/GalR-like_sensor"/>
</dbReference>
<dbReference type="Proteomes" id="UP000606172">
    <property type="component" value="Unassembled WGS sequence"/>
</dbReference>
<name>A0A919RKN9_9ACTN</name>
<dbReference type="PANTHER" id="PTHR30146:SF138">
    <property type="entry name" value="TRANSCRIPTIONAL REGULATORY PROTEIN"/>
    <property type="match status" value="1"/>
</dbReference>
<dbReference type="GO" id="GO:0000976">
    <property type="term" value="F:transcription cis-regulatory region binding"/>
    <property type="evidence" value="ECO:0007669"/>
    <property type="project" value="TreeGrafter"/>
</dbReference>
<keyword evidence="3" id="KW-0804">Transcription</keyword>
<reference evidence="6" key="1">
    <citation type="submission" date="2021-01" db="EMBL/GenBank/DDBJ databases">
        <title>Whole genome shotgun sequence of Sinosporangium siamense NBRC 109515.</title>
        <authorList>
            <person name="Komaki H."/>
            <person name="Tamura T."/>
        </authorList>
    </citation>
    <scope>NUCLEOTIDE SEQUENCE</scope>
    <source>
        <strain evidence="6">NBRC 109515</strain>
    </source>
</reference>
<dbReference type="SUPFAM" id="SSF47413">
    <property type="entry name" value="lambda repressor-like DNA-binding domains"/>
    <property type="match status" value="1"/>
</dbReference>
<dbReference type="PANTHER" id="PTHR30146">
    <property type="entry name" value="LACI-RELATED TRANSCRIPTIONAL REPRESSOR"/>
    <property type="match status" value="1"/>
</dbReference>
<proteinExistence type="predicted"/>
<evidence type="ECO:0000256" key="3">
    <source>
        <dbReference type="ARBA" id="ARBA00023163"/>
    </source>
</evidence>
<evidence type="ECO:0000313" key="7">
    <source>
        <dbReference type="Proteomes" id="UP000606172"/>
    </source>
</evidence>
<evidence type="ECO:0000259" key="4">
    <source>
        <dbReference type="PROSITE" id="PS50932"/>
    </source>
</evidence>
<dbReference type="PROSITE" id="PS50943">
    <property type="entry name" value="HTH_CROC1"/>
    <property type="match status" value="1"/>
</dbReference>
<dbReference type="RefSeq" id="WP_204030597.1">
    <property type="nucleotide sequence ID" value="NZ_BOOW01000036.1"/>
</dbReference>